<dbReference type="RefSeq" id="WP_096828047.1">
    <property type="nucleotide sequence ID" value="NZ_NXIB02000063.1"/>
</dbReference>
<dbReference type="EMBL" id="NXIB02000063">
    <property type="protein sequence ID" value="PHX55165.1"/>
    <property type="molecule type" value="Genomic_DNA"/>
</dbReference>
<evidence type="ECO:0000313" key="4">
    <source>
        <dbReference type="Proteomes" id="UP000226442"/>
    </source>
</evidence>
<keyword evidence="1" id="KW-1133">Transmembrane helix</keyword>
<dbReference type="Pfam" id="PF03412">
    <property type="entry name" value="Peptidase_C39"/>
    <property type="match status" value="1"/>
</dbReference>
<keyword evidence="4" id="KW-1185">Reference proteome</keyword>
<proteinExistence type="predicted"/>
<dbReference type="Gene3D" id="3.90.70.10">
    <property type="entry name" value="Cysteine proteinases"/>
    <property type="match status" value="1"/>
</dbReference>
<dbReference type="GO" id="GO:0005524">
    <property type="term" value="F:ATP binding"/>
    <property type="evidence" value="ECO:0007669"/>
    <property type="project" value="InterPro"/>
</dbReference>
<accession>A0A2G4F082</accession>
<name>A0A2G4F082_9CYAN</name>
<gene>
    <name evidence="3" type="ORF">CP500_012340</name>
</gene>
<evidence type="ECO:0000313" key="3">
    <source>
        <dbReference type="EMBL" id="PHX55165.1"/>
    </source>
</evidence>
<dbReference type="AlphaFoldDB" id="A0A2G4F082"/>
<keyword evidence="1" id="KW-0812">Transmembrane</keyword>
<organism evidence="3 4">
    <name type="scientific">Tychonema bourrellyi FEM_GT703</name>
    <dbReference type="NCBI Taxonomy" id="2040638"/>
    <lineage>
        <taxon>Bacteria</taxon>
        <taxon>Bacillati</taxon>
        <taxon>Cyanobacteriota</taxon>
        <taxon>Cyanophyceae</taxon>
        <taxon>Oscillatoriophycideae</taxon>
        <taxon>Oscillatoriales</taxon>
        <taxon>Microcoleaceae</taxon>
        <taxon>Tychonema</taxon>
    </lineage>
</organism>
<dbReference type="GO" id="GO:0008233">
    <property type="term" value="F:peptidase activity"/>
    <property type="evidence" value="ECO:0007669"/>
    <property type="project" value="InterPro"/>
</dbReference>
<evidence type="ECO:0000256" key="1">
    <source>
        <dbReference type="SAM" id="Phobius"/>
    </source>
</evidence>
<comment type="caution">
    <text evidence="3">The sequence shown here is derived from an EMBL/GenBank/DDBJ whole genome shotgun (WGS) entry which is preliminary data.</text>
</comment>
<feature type="domain" description="Peptidase C39" evidence="2">
    <location>
        <begin position="145"/>
        <end position="272"/>
    </location>
</feature>
<dbReference type="PROSITE" id="PS50990">
    <property type="entry name" value="PEPTIDASE_C39"/>
    <property type="match status" value="1"/>
</dbReference>
<protein>
    <recommendedName>
        <fullName evidence="2">Peptidase C39 domain-containing protein</fullName>
    </recommendedName>
</protein>
<dbReference type="InterPro" id="IPR005074">
    <property type="entry name" value="Peptidase_C39"/>
</dbReference>
<feature type="transmembrane region" description="Helical" evidence="1">
    <location>
        <begin position="41"/>
        <end position="59"/>
    </location>
</feature>
<dbReference type="Proteomes" id="UP000226442">
    <property type="component" value="Unassembled WGS sequence"/>
</dbReference>
<feature type="transmembrane region" description="Helical" evidence="1">
    <location>
        <begin position="104"/>
        <end position="127"/>
    </location>
</feature>
<feature type="transmembrane region" description="Helical" evidence="1">
    <location>
        <begin position="80"/>
        <end position="98"/>
    </location>
</feature>
<dbReference type="GO" id="GO:0006508">
    <property type="term" value="P:proteolysis"/>
    <property type="evidence" value="ECO:0007669"/>
    <property type="project" value="InterPro"/>
</dbReference>
<evidence type="ECO:0000259" key="2">
    <source>
        <dbReference type="PROSITE" id="PS50990"/>
    </source>
</evidence>
<sequence length="340" mass="37348">MEILVTLVLGSVLLVWGMRFGRVLVRSGVTANDLFKGRNSIALLFLGFYFALLLLALNLPQMPALPIEWRVHGMRVTWTLLRVMLMGVCGIGFSISWLTARSQVIAVILIGCLGLGGFTGAQAYFLAPIYGDLIDNLQPNGVFRQTSNSSCAPAALATVLRRWGMNATESSVAKEAGTSRLGTSMPQLIIAARALGMQGIELSPTWEQIQQINRPGVLAVWLFDGPRKLPHAVALLGMNDNVAVIGDPARGRIFSLDRATFAKIWREEYVPIFRSADILLSDKQAIEFSTKLGYNSGDLQADIERFQKDKNLKISGKLDRMTELMLRGPFLEGVPRLDGK</sequence>
<dbReference type="GO" id="GO:0016020">
    <property type="term" value="C:membrane"/>
    <property type="evidence" value="ECO:0007669"/>
    <property type="project" value="InterPro"/>
</dbReference>
<reference evidence="3" key="1">
    <citation type="submission" date="2017-10" db="EMBL/GenBank/DDBJ databases">
        <title>Draft genome sequence of the planktic cyanobacteria Tychonema bourrellyi isolated from alpine lentic freshwater.</title>
        <authorList>
            <person name="Tett A."/>
            <person name="Armanini F."/>
            <person name="Asnicar F."/>
            <person name="Boscaini A."/>
            <person name="Pasolli E."/>
            <person name="Zolfo M."/>
            <person name="Donati C."/>
            <person name="Salmaso N."/>
            <person name="Segata N."/>
        </authorList>
    </citation>
    <scope>NUCLEOTIDE SEQUENCE</scope>
    <source>
        <strain evidence="3">FEM_GT703</strain>
    </source>
</reference>
<dbReference type="OrthoDB" id="528749at2"/>
<keyword evidence="1" id="KW-0472">Membrane</keyword>